<evidence type="ECO:0000313" key="3">
    <source>
        <dbReference type="Proteomes" id="UP000245916"/>
    </source>
</evidence>
<evidence type="ECO:0000313" key="2">
    <source>
        <dbReference type="EMBL" id="PWG01215.1"/>
    </source>
</evidence>
<dbReference type="Gene3D" id="1.10.260.40">
    <property type="entry name" value="lambda repressor-like DNA-binding domains"/>
    <property type="match status" value="1"/>
</dbReference>
<organism evidence="2 3">
    <name type="scientific">Allosphingosinicella humi</name>
    <dbReference type="NCBI Taxonomy" id="2068657"/>
    <lineage>
        <taxon>Bacteria</taxon>
        <taxon>Pseudomonadati</taxon>
        <taxon>Pseudomonadota</taxon>
        <taxon>Alphaproteobacteria</taxon>
        <taxon>Sphingomonadales</taxon>
        <taxon>Sphingomonadaceae</taxon>
        <taxon>Allosphingosinicella</taxon>
    </lineage>
</organism>
<comment type="caution">
    <text evidence="2">The sequence shown here is derived from an EMBL/GenBank/DDBJ whole genome shotgun (WGS) entry which is preliminary data.</text>
</comment>
<dbReference type="InterPro" id="IPR001387">
    <property type="entry name" value="Cro/C1-type_HTH"/>
</dbReference>
<gene>
    <name evidence="2" type="ORF">DF286_13845</name>
</gene>
<proteinExistence type="predicted"/>
<dbReference type="Proteomes" id="UP000245916">
    <property type="component" value="Unassembled WGS sequence"/>
</dbReference>
<dbReference type="OrthoDB" id="7402760at2"/>
<evidence type="ECO:0000259" key="1">
    <source>
        <dbReference type="Pfam" id="PF01381"/>
    </source>
</evidence>
<dbReference type="GO" id="GO:0003677">
    <property type="term" value="F:DNA binding"/>
    <property type="evidence" value="ECO:0007669"/>
    <property type="project" value="InterPro"/>
</dbReference>
<dbReference type="EMBL" id="QFFF01000002">
    <property type="protein sequence ID" value="PWG01215.1"/>
    <property type="molecule type" value="Genomic_DNA"/>
</dbReference>
<dbReference type="AlphaFoldDB" id="A0A2U2IYP7"/>
<feature type="domain" description="HTH cro/C1-type" evidence="1">
    <location>
        <begin position="26"/>
        <end position="68"/>
    </location>
</feature>
<dbReference type="SUPFAM" id="SSF47413">
    <property type="entry name" value="lambda repressor-like DNA-binding domains"/>
    <property type="match status" value="1"/>
</dbReference>
<keyword evidence="3" id="KW-1185">Reference proteome</keyword>
<sequence length="248" mass="27174">MHGHLDNRSSEDIAALVREELARLRRSRQWLADEAGLSISTLEKALSGRRPFTLATVVRLEEALGRPLRAGATPRLSSEPPEMAPAELGAYARAGVRWLEGDYLTLRPSFNNPGAVYAYRLLIEWNEACHCLTFQESARVDAAFTQAGRVSFPHLSGHIYLVTQESGQYRVAILGRPTISGELNGILTTLVVGEGSQLLPAATPLALIPCRAGMEPEFGLVEPGHSRFEEYRTRLDRIVAGGFARLIG</sequence>
<dbReference type="RefSeq" id="WP_109272277.1">
    <property type="nucleotide sequence ID" value="NZ_QFFF01000002.1"/>
</dbReference>
<name>A0A2U2IYP7_9SPHN</name>
<accession>A0A2U2IYP7</accession>
<dbReference type="CDD" id="cd00093">
    <property type="entry name" value="HTH_XRE"/>
    <property type="match status" value="1"/>
</dbReference>
<dbReference type="InterPro" id="IPR010982">
    <property type="entry name" value="Lambda_DNA-bd_dom_sf"/>
</dbReference>
<reference evidence="2 3" key="1">
    <citation type="submission" date="2018-05" db="EMBL/GenBank/DDBJ databases">
        <title>Genome of Sphingosinicella humi QZX222.</title>
        <authorList>
            <person name="Qiao Z."/>
            <person name="Wang G."/>
        </authorList>
    </citation>
    <scope>NUCLEOTIDE SEQUENCE [LARGE SCALE GENOMIC DNA]</scope>
    <source>
        <strain evidence="2 3">QZX222</strain>
    </source>
</reference>
<protein>
    <submittedName>
        <fullName evidence="2">Transcriptional regulator</fullName>
    </submittedName>
</protein>
<dbReference type="Pfam" id="PF01381">
    <property type="entry name" value="HTH_3"/>
    <property type="match status" value="1"/>
</dbReference>